<evidence type="ECO:0000256" key="1">
    <source>
        <dbReference type="ARBA" id="ARBA00022729"/>
    </source>
</evidence>
<dbReference type="OrthoDB" id="6495095at2"/>
<feature type="domain" description="Fe/B12 periplasmic-binding" evidence="3">
    <location>
        <begin position="25"/>
        <end position="275"/>
    </location>
</feature>
<name>A0A1S1MTE7_9GAMM</name>
<gene>
    <name evidence="4" type="ORF">BET10_06745</name>
</gene>
<dbReference type="Pfam" id="PF01497">
    <property type="entry name" value="Peripla_BP_2"/>
    <property type="match status" value="1"/>
</dbReference>
<protein>
    <submittedName>
        <fullName evidence="4">Cobalamin-binding protein</fullName>
    </submittedName>
</protein>
<dbReference type="SUPFAM" id="SSF53807">
    <property type="entry name" value="Helical backbone' metal receptor"/>
    <property type="match status" value="1"/>
</dbReference>
<evidence type="ECO:0000313" key="4">
    <source>
        <dbReference type="EMBL" id="OHU92029.1"/>
    </source>
</evidence>
<dbReference type="Proteomes" id="UP000179786">
    <property type="component" value="Unassembled WGS sequence"/>
</dbReference>
<dbReference type="GO" id="GO:0071281">
    <property type="term" value="P:cellular response to iron ion"/>
    <property type="evidence" value="ECO:0007669"/>
    <property type="project" value="TreeGrafter"/>
</dbReference>
<keyword evidence="5" id="KW-1185">Reference proteome</keyword>
<accession>A0A1S1MTE7</accession>
<dbReference type="PROSITE" id="PS50983">
    <property type="entry name" value="FE_B12_PBP"/>
    <property type="match status" value="1"/>
</dbReference>
<evidence type="ECO:0000259" key="3">
    <source>
        <dbReference type="PROSITE" id="PS50983"/>
    </source>
</evidence>
<dbReference type="AlphaFoldDB" id="A0A1S1MTE7"/>
<dbReference type="PROSITE" id="PS51257">
    <property type="entry name" value="PROKAR_LIPOPROTEIN"/>
    <property type="match status" value="1"/>
</dbReference>
<evidence type="ECO:0000256" key="2">
    <source>
        <dbReference type="SAM" id="SignalP"/>
    </source>
</evidence>
<keyword evidence="1 2" id="KW-0732">Signal</keyword>
<reference evidence="4 5" key="1">
    <citation type="submission" date="2016-09" db="EMBL/GenBank/DDBJ databases">
        <title>Pseudoalteromonas amylolytica sp. nov., isolated from the surface seawater.</title>
        <authorList>
            <person name="Wu Y.-H."/>
            <person name="Cheng H."/>
            <person name="Jin X.-B."/>
            <person name="Wang C.-S."/>
            <person name="Xu X.-W."/>
        </authorList>
    </citation>
    <scope>NUCLEOTIDE SEQUENCE [LARGE SCALE GENOMIC DNA]</scope>
    <source>
        <strain evidence="4 5">JW1</strain>
    </source>
</reference>
<evidence type="ECO:0000313" key="5">
    <source>
        <dbReference type="Proteomes" id="UP000179786"/>
    </source>
</evidence>
<feature type="signal peptide" evidence="2">
    <location>
        <begin position="1"/>
        <end position="20"/>
    </location>
</feature>
<dbReference type="PANTHER" id="PTHR30535:SF34">
    <property type="entry name" value="MOLYBDATE-BINDING PROTEIN MOLA"/>
    <property type="match status" value="1"/>
</dbReference>
<proteinExistence type="predicted"/>
<comment type="caution">
    <text evidence="4">The sequence shown here is derived from an EMBL/GenBank/DDBJ whole genome shotgun (WGS) entry which is preliminary data.</text>
</comment>
<dbReference type="PANTHER" id="PTHR30535">
    <property type="entry name" value="VITAMIN B12-BINDING PROTEIN"/>
    <property type="match status" value="1"/>
</dbReference>
<dbReference type="RefSeq" id="WP_070983831.1">
    <property type="nucleotide sequence ID" value="NZ_MKJU01000022.1"/>
</dbReference>
<dbReference type="Gene3D" id="3.40.50.1980">
    <property type="entry name" value="Nitrogenase molybdenum iron protein domain"/>
    <property type="match status" value="2"/>
</dbReference>
<dbReference type="NCBIfam" id="NF038402">
    <property type="entry name" value="TroA_like"/>
    <property type="match status" value="1"/>
</dbReference>
<feature type="chain" id="PRO_5010200189" evidence="2">
    <location>
        <begin position="21"/>
        <end position="280"/>
    </location>
</feature>
<dbReference type="EMBL" id="MKJU01000022">
    <property type="protein sequence ID" value="OHU92029.1"/>
    <property type="molecule type" value="Genomic_DNA"/>
</dbReference>
<sequence length="280" mass="31793">MFYIRLCLVIIGLSFSCGHANEAKRIVALAPHIVENLFAIGAGEHIVGTVEYADYPAAANDIVRVGGHNGIMLEKVLALKPDLVIAWHLGNKKDDLDKLEKLGIRVIFSDTKDISKVADELRLFGTLTGKSVRAEQLAQQFTTRFNSIKKRYQGAQRLKVFYQLWPEPMMTINRNTWIHQLLELCSVDNVFADSSMEYPQISVENVLKRKPEVIVLPNEKSKKVMPTTNWQAWPEIPAVQSQQFIEVNADLLHRYSTRVLDGVTDMCDKMQLARAHYDKN</sequence>
<dbReference type="InterPro" id="IPR050902">
    <property type="entry name" value="ABC_Transporter_SBP"/>
</dbReference>
<dbReference type="CDD" id="cd01144">
    <property type="entry name" value="BtuF"/>
    <property type="match status" value="1"/>
</dbReference>
<dbReference type="InterPro" id="IPR002491">
    <property type="entry name" value="ABC_transptr_periplasmic_BD"/>
</dbReference>
<organism evidence="4 5">
    <name type="scientific">Pseudoalteromonas amylolytica</name>
    <dbReference type="NCBI Taxonomy" id="1859457"/>
    <lineage>
        <taxon>Bacteria</taxon>
        <taxon>Pseudomonadati</taxon>
        <taxon>Pseudomonadota</taxon>
        <taxon>Gammaproteobacteria</taxon>
        <taxon>Alteromonadales</taxon>
        <taxon>Pseudoalteromonadaceae</taxon>
        <taxon>Pseudoalteromonas</taxon>
    </lineage>
</organism>
<dbReference type="InterPro" id="IPR054828">
    <property type="entry name" value="Vit_B12_bind_prot"/>
</dbReference>
<dbReference type="STRING" id="1859457.BET10_06745"/>